<evidence type="ECO:0000259" key="4">
    <source>
        <dbReference type="Pfam" id="PF13340"/>
    </source>
</evidence>
<protein>
    <submittedName>
        <fullName evidence="5">IS5 family transposase</fullName>
    </submittedName>
</protein>
<dbReference type="NCBIfam" id="NF033580">
    <property type="entry name" value="transpos_IS5_3"/>
    <property type="match status" value="1"/>
</dbReference>
<keyword evidence="6" id="KW-1185">Reference proteome</keyword>
<dbReference type="Pfam" id="PF01609">
    <property type="entry name" value="DDE_Tnp_1"/>
    <property type="match status" value="1"/>
</dbReference>
<feature type="domain" description="Insertion element IS402-like" evidence="4">
    <location>
        <begin position="1"/>
        <end position="71"/>
    </location>
</feature>
<keyword evidence="2" id="KW-1133">Transmembrane helix</keyword>
<dbReference type="Pfam" id="PF13340">
    <property type="entry name" value="DUF4096"/>
    <property type="match status" value="1"/>
</dbReference>
<gene>
    <name evidence="5" type="ORF">HTY61_17185</name>
</gene>
<dbReference type="KEGG" id="orm:HTY61_17185"/>
<dbReference type="InterPro" id="IPR002559">
    <property type="entry name" value="Transposase_11"/>
</dbReference>
<accession>A0A6N1VIV8</accession>
<dbReference type="Proteomes" id="UP000509367">
    <property type="component" value="Chromosome"/>
</dbReference>
<keyword evidence="2" id="KW-0812">Transmembrane</keyword>
<dbReference type="AlphaFoldDB" id="A0A6N1VIV8"/>
<dbReference type="PANTHER" id="PTHR46637:SF1">
    <property type="entry name" value="BLL5188 PROTEIN"/>
    <property type="match status" value="1"/>
</dbReference>
<reference evidence="5 6" key="1">
    <citation type="submission" date="2020-06" db="EMBL/GenBank/DDBJ databases">
        <title>Oricola thermophila sp. nov. isolated from a tidal sediments.</title>
        <authorList>
            <person name="Kwon K.K."/>
            <person name="Yang S.-H."/>
            <person name="Park M.-J."/>
        </authorList>
    </citation>
    <scope>NUCLEOTIDE SEQUENCE [LARGE SCALE GENOMIC DNA]</scope>
    <source>
        <strain evidence="5 6">MEBiC13590</strain>
    </source>
</reference>
<evidence type="ECO:0000259" key="3">
    <source>
        <dbReference type="Pfam" id="PF01609"/>
    </source>
</evidence>
<dbReference type="GO" id="GO:0004803">
    <property type="term" value="F:transposase activity"/>
    <property type="evidence" value="ECO:0007669"/>
    <property type="project" value="InterPro"/>
</dbReference>
<sequence>MSDVGWAATEPHLPKNQPGARRVDDRRVVSGIIHVLKVGCRWCDCPPEYGPATTIYNRFNRWSRSRFWTGLVEALAGAGAITRSTSIDSTYIKAHRSAHGGKGGPKAQDISLSRGGQTSKLHALTDVLGRPSAFALTPGNVSDMKAAPALLSQLNGARYPLADKGYDANALRSALRRQGTVPVIPGRVNRKRTIAYDKRRYCDRHLIENAFCRIKDFRRVATRYDKLAHNFMSAVALATLIAFWV</sequence>
<dbReference type="PANTHER" id="PTHR46637">
    <property type="entry name" value="TIS1421-TRANSPOSASE PROTEIN A"/>
    <property type="match status" value="1"/>
</dbReference>
<evidence type="ECO:0000256" key="2">
    <source>
        <dbReference type="SAM" id="Phobius"/>
    </source>
</evidence>
<feature type="domain" description="Transposase IS4-like" evidence="3">
    <location>
        <begin position="85"/>
        <end position="240"/>
    </location>
</feature>
<keyword evidence="2" id="KW-0472">Membrane</keyword>
<dbReference type="EMBL" id="CP054836">
    <property type="protein sequence ID" value="QKV20728.1"/>
    <property type="molecule type" value="Genomic_DNA"/>
</dbReference>
<name>A0A6N1VIV8_9HYPH</name>
<feature type="region of interest" description="Disordered" evidence="1">
    <location>
        <begin position="1"/>
        <end position="21"/>
    </location>
</feature>
<feature type="transmembrane region" description="Helical" evidence="2">
    <location>
        <begin position="227"/>
        <end position="244"/>
    </location>
</feature>
<organism evidence="5 6">
    <name type="scientific">Oricola thermophila</name>
    <dbReference type="NCBI Taxonomy" id="2742145"/>
    <lineage>
        <taxon>Bacteria</taxon>
        <taxon>Pseudomonadati</taxon>
        <taxon>Pseudomonadota</taxon>
        <taxon>Alphaproteobacteria</taxon>
        <taxon>Hyphomicrobiales</taxon>
        <taxon>Ahrensiaceae</taxon>
        <taxon>Oricola</taxon>
    </lineage>
</organism>
<dbReference type="InterPro" id="IPR025161">
    <property type="entry name" value="IS402-like_dom"/>
</dbReference>
<dbReference type="GO" id="GO:0006313">
    <property type="term" value="P:DNA transposition"/>
    <property type="evidence" value="ECO:0007669"/>
    <property type="project" value="InterPro"/>
</dbReference>
<evidence type="ECO:0000313" key="5">
    <source>
        <dbReference type="EMBL" id="QKV20728.1"/>
    </source>
</evidence>
<proteinExistence type="predicted"/>
<dbReference type="GO" id="GO:0003677">
    <property type="term" value="F:DNA binding"/>
    <property type="evidence" value="ECO:0007669"/>
    <property type="project" value="InterPro"/>
</dbReference>
<dbReference type="InterPro" id="IPR052909">
    <property type="entry name" value="Transposase_6_like"/>
</dbReference>
<evidence type="ECO:0000256" key="1">
    <source>
        <dbReference type="SAM" id="MobiDB-lite"/>
    </source>
</evidence>
<evidence type="ECO:0000313" key="6">
    <source>
        <dbReference type="Proteomes" id="UP000509367"/>
    </source>
</evidence>